<comment type="caution">
    <text evidence="9">The sequence shown here is derived from an EMBL/GenBank/DDBJ whole genome shotgun (WGS) entry which is preliminary data.</text>
</comment>
<dbReference type="Gene3D" id="2.20.25.530">
    <property type="match status" value="1"/>
</dbReference>
<accession>A0A2T6ZKB8</accession>
<dbReference type="STRING" id="42251.A0A2T6ZKB8"/>
<keyword evidence="10" id="KW-1185">Reference proteome</keyword>
<dbReference type="GO" id="GO:0005654">
    <property type="term" value="C:nucleoplasm"/>
    <property type="evidence" value="ECO:0007669"/>
    <property type="project" value="TreeGrafter"/>
</dbReference>
<dbReference type="AlphaFoldDB" id="A0A2T6ZKB8"/>
<feature type="domain" description="Ribonuclease H2 subunit B wHTH" evidence="7">
    <location>
        <begin position="96"/>
        <end position="297"/>
    </location>
</feature>
<dbReference type="GO" id="GO:0032299">
    <property type="term" value="C:ribonuclease H2 complex"/>
    <property type="evidence" value="ECO:0007669"/>
    <property type="project" value="InterPro"/>
</dbReference>
<dbReference type="Pfam" id="PF09468">
    <property type="entry name" value="RNase_H2-Ydr279"/>
    <property type="match status" value="1"/>
</dbReference>
<evidence type="ECO:0000259" key="8">
    <source>
        <dbReference type="Pfam" id="PF17745"/>
    </source>
</evidence>
<evidence type="ECO:0000313" key="9">
    <source>
        <dbReference type="EMBL" id="PUU75931.1"/>
    </source>
</evidence>
<dbReference type="OrthoDB" id="29098at2759"/>
<dbReference type="InterPro" id="IPR041195">
    <property type="entry name" value="Rnh202_N"/>
</dbReference>
<feature type="compositionally biased region" description="Basic and acidic residues" evidence="6">
    <location>
        <begin position="208"/>
        <end position="239"/>
    </location>
</feature>
<feature type="region of interest" description="Disordered" evidence="6">
    <location>
        <begin position="208"/>
        <end position="264"/>
    </location>
</feature>
<dbReference type="GO" id="GO:0006401">
    <property type="term" value="P:RNA catabolic process"/>
    <property type="evidence" value="ECO:0007669"/>
    <property type="project" value="TreeGrafter"/>
</dbReference>
<gene>
    <name evidence="9" type="ORF">B9Z19DRAFT_1089357</name>
</gene>
<feature type="region of interest" description="Disordered" evidence="6">
    <location>
        <begin position="344"/>
        <end position="376"/>
    </location>
</feature>
<evidence type="ECO:0000256" key="5">
    <source>
        <dbReference type="ARBA" id="ARBA00033464"/>
    </source>
</evidence>
<evidence type="ECO:0000256" key="2">
    <source>
        <dbReference type="ARBA" id="ARBA00019062"/>
    </source>
</evidence>
<reference evidence="9 10" key="1">
    <citation type="submission" date="2017-04" db="EMBL/GenBank/DDBJ databases">
        <title>Draft genome sequence of Tuber borchii Vittad., a whitish edible truffle.</title>
        <authorList>
            <consortium name="DOE Joint Genome Institute"/>
            <person name="Murat C."/>
            <person name="Kuo A."/>
            <person name="Barry K.W."/>
            <person name="Clum A."/>
            <person name="Dockter R.B."/>
            <person name="Fauchery L."/>
            <person name="Iotti M."/>
            <person name="Kohler A."/>
            <person name="Labutti K."/>
            <person name="Lindquist E.A."/>
            <person name="Lipzen A."/>
            <person name="Ohm R.A."/>
            <person name="Wang M."/>
            <person name="Grigoriev I.V."/>
            <person name="Zambonelli A."/>
            <person name="Martin F.M."/>
        </authorList>
    </citation>
    <scope>NUCLEOTIDE SEQUENCE [LARGE SCALE GENOMIC DNA]</scope>
    <source>
        <strain evidence="9 10">Tbo3840</strain>
    </source>
</reference>
<feature type="domain" description="Rnh202 triple barrel" evidence="8">
    <location>
        <begin position="11"/>
        <end position="93"/>
    </location>
</feature>
<dbReference type="Gene3D" id="1.10.20.120">
    <property type="match status" value="1"/>
</dbReference>
<name>A0A2T6ZKB8_TUBBO</name>
<dbReference type="Proteomes" id="UP000244722">
    <property type="component" value="Unassembled WGS sequence"/>
</dbReference>
<evidence type="ECO:0000256" key="4">
    <source>
        <dbReference type="ARBA" id="ARBA00024778"/>
    </source>
</evidence>
<proteinExistence type="predicted"/>
<comment type="function">
    <text evidence="4">Non catalytic subunit of RNase H2, an endonuclease that specifically degrades the RNA of RNA:DNA hybrids. Participates in DNA replication, possibly by mediating the removal of lagging-strand Okazaki fragment RNA primers during DNA replication. Mediates the excision of single ribonucleotides from DNA:RNA duplexes.</text>
</comment>
<dbReference type="EMBL" id="NESQ01000209">
    <property type="protein sequence ID" value="PUU75931.1"/>
    <property type="molecule type" value="Genomic_DNA"/>
</dbReference>
<feature type="compositionally biased region" description="Low complexity" evidence="6">
    <location>
        <begin position="241"/>
        <end position="250"/>
    </location>
</feature>
<dbReference type="CDD" id="cd09270">
    <property type="entry name" value="RNase_H2-B"/>
    <property type="match status" value="1"/>
</dbReference>
<comment type="subcellular location">
    <subcellularLocation>
        <location evidence="1">Nucleus</location>
    </subcellularLocation>
</comment>
<dbReference type="InterPro" id="IPR019024">
    <property type="entry name" value="RNase_H2_suB_wHTH"/>
</dbReference>
<evidence type="ECO:0000256" key="3">
    <source>
        <dbReference type="ARBA" id="ARBA00023242"/>
    </source>
</evidence>
<dbReference type="PANTHER" id="PTHR13383:SF11">
    <property type="entry name" value="RIBONUCLEASE H2 SUBUNIT B"/>
    <property type="match status" value="1"/>
</dbReference>
<dbReference type="InterPro" id="IPR040456">
    <property type="entry name" value="RNase_H2_suB"/>
</dbReference>
<keyword evidence="3" id="KW-0539">Nucleus</keyword>
<evidence type="ECO:0000313" key="10">
    <source>
        <dbReference type="Proteomes" id="UP000244722"/>
    </source>
</evidence>
<dbReference type="PANTHER" id="PTHR13383">
    <property type="entry name" value="RIBONUCLEASE H2 SUBUNIT B"/>
    <property type="match status" value="1"/>
</dbReference>
<evidence type="ECO:0000259" key="7">
    <source>
        <dbReference type="Pfam" id="PF09468"/>
    </source>
</evidence>
<protein>
    <recommendedName>
        <fullName evidence="2">Ribonuclease H2 subunit B</fullName>
    </recommendedName>
    <alternativeName>
        <fullName evidence="5">Ribonuclease HI subunit B</fullName>
    </alternativeName>
</protein>
<dbReference type="Pfam" id="PF17745">
    <property type="entry name" value="Ydr279_N"/>
    <property type="match status" value="1"/>
</dbReference>
<feature type="compositionally biased region" description="Basic and acidic residues" evidence="6">
    <location>
        <begin position="367"/>
        <end position="376"/>
    </location>
</feature>
<evidence type="ECO:0000256" key="6">
    <source>
        <dbReference type="SAM" id="MobiDB-lite"/>
    </source>
</evidence>
<sequence>MSTTKPPHIVLLPSTLPSTDLKIITLPHPRTLVPTRYLVHPTQGLHEITKLAAPASIPRSWLLTPSEPSSPPKWLGNGQILQDGSMYICTPMDPLFVLLPRLFPADAADAINRFLPMEDLFEEITKEEEEGDWGLVVGSQVTEKRLAAVCESVDVGDERAYKPSREKLMRVLDGKCVRMAKGGLPATMEEEFVQKPLTRPMAEIMAEETERKKGAESVKELEVRSIKKQEDNDGERGGSDGEAAAEGAGALFTPPDSQAARPRLAEASQEVTDLLRIRVASEFISNNYLSISIAEVLSDRLQKSHDFTPLDSYLSELIKSRQEATAMRSDDFTLKRSYQDEEGIVDRKRKKKEAEEAEKKKKSVSRATKELQKADTRGMAKMTTYFTRKAA</sequence>
<organism evidence="9 10">
    <name type="scientific">Tuber borchii</name>
    <name type="common">White truffle</name>
    <dbReference type="NCBI Taxonomy" id="42251"/>
    <lineage>
        <taxon>Eukaryota</taxon>
        <taxon>Fungi</taxon>
        <taxon>Dikarya</taxon>
        <taxon>Ascomycota</taxon>
        <taxon>Pezizomycotina</taxon>
        <taxon>Pezizomycetes</taxon>
        <taxon>Pezizales</taxon>
        <taxon>Tuberaceae</taxon>
        <taxon>Tuber</taxon>
    </lineage>
</organism>
<evidence type="ECO:0000256" key="1">
    <source>
        <dbReference type="ARBA" id="ARBA00004123"/>
    </source>
</evidence>